<name>A0ABR7KA59_9FIRM</name>
<protein>
    <recommendedName>
        <fullName evidence="3">AAA domain-containing protein</fullName>
    </recommendedName>
</protein>
<dbReference type="Proteomes" id="UP000603474">
    <property type="component" value="Unassembled WGS sequence"/>
</dbReference>
<organism evidence="1 2">
    <name type="scientific">Catenibacterium faecis</name>
    <dbReference type="NCBI Taxonomy" id="2764323"/>
    <lineage>
        <taxon>Bacteria</taxon>
        <taxon>Bacillati</taxon>
        <taxon>Bacillota</taxon>
        <taxon>Erysipelotrichia</taxon>
        <taxon>Erysipelotrichales</taxon>
        <taxon>Coprobacillaceae</taxon>
        <taxon>Catenibacterium</taxon>
    </lineage>
</organism>
<gene>
    <name evidence="1" type="ORF">H8909_04965</name>
</gene>
<sequence length="51" mass="6079">MYRYAIEELFKWKEKPNRKPMIIQGARQVGKTWLVNYPRPKGHGLVTAQSY</sequence>
<comment type="caution">
    <text evidence="1">The sequence shown here is derived from an EMBL/GenBank/DDBJ whole genome shotgun (WGS) entry which is preliminary data.</text>
</comment>
<accession>A0ABR7KA59</accession>
<evidence type="ECO:0000313" key="2">
    <source>
        <dbReference type="Proteomes" id="UP000603474"/>
    </source>
</evidence>
<reference evidence="1 2" key="1">
    <citation type="submission" date="2020-08" db="EMBL/GenBank/DDBJ databases">
        <authorList>
            <person name="Liu C."/>
            <person name="Sun Q."/>
        </authorList>
    </citation>
    <scope>NUCLEOTIDE SEQUENCE [LARGE SCALE GENOMIC DNA]</scope>
    <source>
        <strain evidence="1 2">NSJ-22</strain>
    </source>
</reference>
<proteinExistence type="predicted"/>
<evidence type="ECO:0000313" key="1">
    <source>
        <dbReference type="EMBL" id="MBC6009603.1"/>
    </source>
</evidence>
<evidence type="ECO:0008006" key="3">
    <source>
        <dbReference type="Google" id="ProtNLM"/>
    </source>
</evidence>
<dbReference type="RefSeq" id="WP_187012096.1">
    <property type="nucleotide sequence ID" value="NZ_JACRWG010000015.1"/>
</dbReference>
<keyword evidence="2" id="KW-1185">Reference proteome</keyword>
<dbReference type="EMBL" id="JACRWG010000015">
    <property type="protein sequence ID" value="MBC6009603.1"/>
    <property type="molecule type" value="Genomic_DNA"/>
</dbReference>